<dbReference type="AlphaFoldDB" id="A0A152A3N1"/>
<proteinExistence type="predicted"/>
<reference evidence="1 2" key="1">
    <citation type="submission" date="2015-12" db="EMBL/GenBank/DDBJ databases">
        <title>Dictyostelia acquired genes for synthesis and detection of signals that induce cell-type specialization by lateral gene transfer from prokaryotes.</title>
        <authorList>
            <person name="Gloeckner G."/>
            <person name="Schaap P."/>
        </authorList>
    </citation>
    <scope>NUCLEOTIDE SEQUENCE [LARGE SCALE GENOMIC DNA]</scope>
    <source>
        <strain evidence="1 2">TK</strain>
    </source>
</reference>
<comment type="caution">
    <text evidence="1">The sequence shown here is derived from an EMBL/GenBank/DDBJ whole genome shotgun (WGS) entry which is preliminary data.</text>
</comment>
<dbReference type="EMBL" id="LODT01000013">
    <property type="protein sequence ID" value="KYR00814.1"/>
    <property type="molecule type" value="Genomic_DNA"/>
</dbReference>
<name>A0A152A3N1_TIELA</name>
<gene>
    <name evidence="1" type="ORF">DLAC_02866</name>
</gene>
<dbReference type="InParanoid" id="A0A152A3N1"/>
<sequence length="316" mass="37280">MSPISFDAPISGYYPKDVDRSQIVVVDKWAKYRLGFVCKRWFNIVHQNIFTMSHYHQKYNFNVTSGDSFKYLTKTLKRDMETPMINQSTKTIEIDKKKMRVYGLTVQYGLNDFSSLTQEVQELFELLSQYPHLREIRFNGDGTRPFLYLFLRIAGEIYLNDRTRFPSFHTISICNIKQDEDNILYEMSKYEFLGAEKLTMHNSHPPQKHSINPPRKPVHSSGMKSITNRYFEFVDWTILSFSNLTRFKILCSISLIQFISILSTLNQLQSLTVQFDESYGAVESFRKWYKNIYLQENPDLVSLLSNYLNQINLLNH</sequence>
<protein>
    <submittedName>
        <fullName evidence="1">Uncharacterized protein</fullName>
    </submittedName>
</protein>
<dbReference type="Proteomes" id="UP000076078">
    <property type="component" value="Unassembled WGS sequence"/>
</dbReference>
<organism evidence="1 2">
    <name type="scientific">Tieghemostelium lacteum</name>
    <name type="common">Slime mold</name>
    <name type="synonym">Dictyostelium lacteum</name>
    <dbReference type="NCBI Taxonomy" id="361077"/>
    <lineage>
        <taxon>Eukaryota</taxon>
        <taxon>Amoebozoa</taxon>
        <taxon>Evosea</taxon>
        <taxon>Eumycetozoa</taxon>
        <taxon>Dictyostelia</taxon>
        <taxon>Dictyosteliales</taxon>
        <taxon>Raperosteliaceae</taxon>
        <taxon>Tieghemostelium</taxon>
    </lineage>
</organism>
<evidence type="ECO:0000313" key="2">
    <source>
        <dbReference type="Proteomes" id="UP000076078"/>
    </source>
</evidence>
<keyword evidence="2" id="KW-1185">Reference proteome</keyword>
<evidence type="ECO:0000313" key="1">
    <source>
        <dbReference type="EMBL" id="KYR00814.1"/>
    </source>
</evidence>
<accession>A0A152A3N1</accession>